<evidence type="ECO:0000313" key="12">
    <source>
        <dbReference type="Proteomes" id="UP000198304"/>
    </source>
</evidence>
<dbReference type="InterPro" id="IPR035906">
    <property type="entry name" value="MetI-like_sf"/>
</dbReference>
<dbReference type="AlphaFoldDB" id="A0A239AHE1"/>
<dbReference type="GO" id="GO:0005886">
    <property type="term" value="C:plasma membrane"/>
    <property type="evidence" value="ECO:0007669"/>
    <property type="project" value="UniProtKB-SubCell"/>
</dbReference>
<dbReference type="PANTHER" id="PTHR32243">
    <property type="entry name" value="MALTOSE TRANSPORT SYSTEM PERMEASE-RELATED"/>
    <property type="match status" value="1"/>
</dbReference>
<proteinExistence type="inferred from homology"/>
<evidence type="ECO:0000259" key="10">
    <source>
        <dbReference type="PROSITE" id="PS50928"/>
    </source>
</evidence>
<evidence type="ECO:0000256" key="3">
    <source>
        <dbReference type="ARBA" id="ARBA00022448"/>
    </source>
</evidence>
<dbReference type="CDD" id="cd06261">
    <property type="entry name" value="TM_PBP2"/>
    <property type="match status" value="1"/>
</dbReference>
<dbReference type="PROSITE" id="PS50928">
    <property type="entry name" value="ABC_TM1"/>
    <property type="match status" value="1"/>
</dbReference>
<feature type="transmembrane region" description="Helical" evidence="9">
    <location>
        <begin position="127"/>
        <end position="150"/>
    </location>
</feature>
<evidence type="ECO:0000256" key="8">
    <source>
        <dbReference type="ARBA" id="ARBA00023136"/>
    </source>
</evidence>
<keyword evidence="3 9" id="KW-0813">Transport</keyword>
<gene>
    <name evidence="11" type="ORF">SAMN05446037_100243</name>
</gene>
<evidence type="ECO:0000256" key="1">
    <source>
        <dbReference type="ARBA" id="ARBA00004651"/>
    </source>
</evidence>
<dbReference type="PANTHER" id="PTHR32243:SF50">
    <property type="entry name" value="MALTOSE_MALTODEXTRIN TRANSPORT SYSTEM PERMEASE PROTEIN MALG"/>
    <property type="match status" value="1"/>
</dbReference>
<keyword evidence="6 9" id="KW-0812">Transmembrane</keyword>
<dbReference type="Proteomes" id="UP000198304">
    <property type="component" value="Unassembled WGS sequence"/>
</dbReference>
<keyword evidence="5" id="KW-0762">Sugar transport</keyword>
<organism evidence="11 12">
    <name type="scientific">Anaerovirgula multivorans</name>
    <dbReference type="NCBI Taxonomy" id="312168"/>
    <lineage>
        <taxon>Bacteria</taxon>
        <taxon>Bacillati</taxon>
        <taxon>Bacillota</taxon>
        <taxon>Clostridia</taxon>
        <taxon>Peptostreptococcales</taxon>
        <taxon>Natronincolaceae</taxon>
        <taxon>Anaerovirgula</taxon>
    </lineage>
</organism>
<comment type="subcellular location">
    <subcellularLocation>
        <location evidence="1 9">Cell membrane</location>
        <topology evidence="1 9">Multi-pass membrane protein</topology>
    </subcellularLocation>
</comment>
<dbReference type="OrthoDB" id="42677at2"/>
<dbReference type="GO" id="GO:0055085">
    <property type="term" value="P:transmembrane transport"/>
    <property type="evidence" value="ECO:0007669"/>
    <property type="project" value="InterPro"/>
</dbReference>
<evidence type="ECO:0000256" key="4">
    <source>
        <dbReference type="ARBA" id="ARBA00022475"/>
    </source>
</evidence>
<comment type="similarity">
    <text evidence="2">Belongs to the binding-protein-dependent transport system permease family. MalFG subfamily.</text>
</comment>
<keyword evidence="12" id="KW-1185">Reference proteome</keyword>
<evidence type="ECO:0000256" key="9">
    <source>
        <dbReference type="RuleBase" id="RU363032"/>
    </source>
</evidence>
<evidence type="ECO:0000256" key="6">
    <source>
        <dbReference type="ARBA" id="ARBA00022692"/>
    </source>
</evidence>
<feature type="transmembrane region" description="Helical" evidence="9">
    <location>
        <begin position="263"/>
        <end position="280"/>
    </location>
</feature>
<feature type="transmembrane region" description="Helical" evidence="9">
    <location>
        <begin position="97"/>
        <end position="118"/>
    </location>
</feature>
<dbReference type="SUPFAM" id="SSF161098">
    <property type="entry name" value="MetI-like"/>
    <property type="match status" value="1"/>
</dbReference>
<evidence type="ECO:0000256" key="5">
    <source>
        <dbReference type="ARBA" id="ARBA00022597"/>
    </source>
</evidence>
<accession>A0A239AHE1</accession>
<protein>
    <submittedName>
        <fullName evidence="11">Carbohydrate ABC transporter membrane protein 2, CUT1 family</fullName>
    </submittedName>
</protein>
<dbReference type="Pfam" id="PF00528">
    <property type="entry name" value="BPD_transp_1"/>
    <property type="match status" value="1"/>
</dbReference>
<feature type="transmembrane region" description="Helical" evidence="9">
    <location>
        <begin position="32"/>
        <end position="53"/>
    </location>
</feature>
<reference evidence="11 12" key="1">
    <citation type="submission" date="2017-06" db="EMBL/GenBank/DDBJ databases">
        <authorList>
            <person name="Kim H.J."/>
            <person name="Triplett B.A."/>
        </authorList>
    </citation>
    <scope>NUCLEOTIDE SEQUENCE [LARGE SCALE GENOMIC DNA]</scope>
    <source>
        <strain evidence="11 12">SCA</strain>
    </source>
</reference>
<sequence length="295" mass="33038">MKATTETQKKSVKLHNEKDQGKKDFLDSFIKVAFVPMLIISILAMLSPIYILIKVSISKPVDVLTQHPTFLIHNFTGEHWIKVLQSGLLFPALSKSFIVATATAIVAIILATPASYVISRLPKKTKYIIVLALFFTRMFPNVGIALPISVKFIRWNLIDTHAGLILAHLIEQLPFITWILVGTFEVIPQDLEKSAMIDGASRIRALWSVILPNAAPGLAVAAMYVWLNSWNEFTYALYLSLSTNTLPLQIYYYVNRGGFFQTATYATILMIPVLIVTYALQRYIRSDYLGGAIKG</sequence>
<keyword evidence="7 9" id="KW-1133">Transmembrane helix</keyword>
<keyword evidence="8 9" id="KW-0472">Membrane</keyword>
<feature type="transmembrane region" description="Helical" evidence="9">
    <location>
        <begin position="205"/>
        <end position="227"/>
    </location>
</feature>
<keyword evidence="4" id="KW-1003">Cell membrane</keyword>
<dbReference type="InterPro" id="IPR000515">
    <property type="entry name" value="MetI-like"/>
</dbReference>
<dbReference type="InterPro" id="IPR050901">
    <property type="entry name" value="BP-dep_ABC_trans_perm"/>
</dbReference>
<feature type="domain" description="ABC transmembrane type-1" evidence="10">
    <location>
        <begin position="93"/>
        <end position="280"/>
    </location>
</feature>
<feature type="transmembrane region" description="Helical" evidence="9">
    <location>
        <begin position="162"/>
        <end position="184"/>
    </location>
</feature>
<dbReference type="Gene3D" id="1.10.3720.10">
    <property type="entry name" value="MetI-like"/>
    <property type="match status" value="1"/>
</dbReference>
<evidence type="ECO:0000256" key="7">
    <source>
        <dbReference type="ARBA" id="ARBA00022989"/>
    </source>
</evidence>
<evidence type="ECO:0000313" key="11">
    <source>
        <dbReference type="EMBL" id="SNR95055.1"/>
    </source>
</evidence>
<dbReference type="RefSeq" id="WP_089281250.1">
    <property type="nucleotide sequence ID" value="NZ_FZOJ01000002.1"/>
</dbReference>
<name>A0A239AHE1_9FIRM</name>
<evidence type="ECO:0000256" key="2">
    <source>
        <dbReference type="ARBA" id="ARBA00009047"/>
    </source>
</evidence>
<dbReference type="EMBL" id="FZOJ01000002">
    <property type="protein sequence ID" value="SNR95055.1"/>
    <property type="molecule type" value="Genomic_DNA"/>
</dbReference>